<organism evidence="3">
    <name type="scientific">hydrothermal vent metagenome</name>
    <dbReference type="NCBI Taxonomy" id="652676"/>
    <lineage>
        <taxon>unclassified sequences</taxon>
        <taxon>metagenomes</taxon>
        <taxon>ecological metagenomes</taxon>
    </lineage>
</organism>
<keyword evidence="1" id="KW-0812">Transmembrane</keyword>
<dbReference type="PANTHER" id="PTHR30015:SF7">
    <property type="entry name" value="TYPE IV METHYL-DIRECTED RESTRICTION ENZYME ECOKMRR"/>
    <property type="match status" value="1"/>
</dbReference>
<dbReference type="InterPro" id="IPR011335">
    <property type="entry name" value="Restrct_endonuc-II-like"/>
</dbReference>
<protein>
    <submittedName>
        <fullName evidence="3">Membrane protein</fullName>
    </submittedName>
</protein>
<dbReference type="SUPFAM" id="SSF52980">
    <property type="entry name" value="Restriction endonuclease-like"/>
    <property type="match status" value="1"/>
</dbReference>
<dbReference type="PANTHER" id="PTHR30015">
    <property type="entry name" value="MRR RESTRICTION SYSTEM PROTEIN"/>
    <property type="match status" value="1"/>
</dbReference>
<dbReference type="InterPro" id="IPR011856">
    <property type="entry name" value="tRNA_endonuc-like_dom_sf"/>
</dbReference>
<dbReference type="GO" id="GO:0015666">
    <property type="term" value="F:restriction endodeoxyribonuclease activity"/>
    <property type="evidence" value="ECO:0007669"/>
    <property type="project" value="TreeGrafter"/>
</dbReference>
<sequence>MQIYTDIQIYSVAILLFFGLGLFWVFLRFILRSKTKRYLKRYRSLKRLKKLTWLEFEHLCLLLYKEQGWKVRGNEQKGADGGVDLWMKKRGTTAIVQCKKYEDSKVTIKVIREMYGLMYEYEVDKAIVITTSSFTKECEHFVQEKQMELIDGKALVDMIQKVVG</sequence>
<reference evidence="3" key="1">
    <citation type="submission" date="2016-10" db="EMBL/GenBank/DDBJ databases">
        <authorList>
            <person name="de Groot N.N."/>
        </authorList>
    </citation>
    <scope>NUCLEOTIDE SEQUENCE</scope>
</reference>
<dbReference type="GO" id="GO:0009307">
    <property type="term" value="P:DNA restriction-modification system"/>
    <property type="evidence" value="ECO:0007669"/>
    <property type="project" value="InterPro"/>
</dbReference>
<feature type="domain" description="Restriction endonuclease type IV Mrr" evidence="2">
    <location>
        <begin position="48"/>
        <end position="159"/>
    </location>
</feature>
<accession>A0A1W1E703</accession>
<dbReference type="AlphaFoldDB" id="A0A1W1E703"/>
<name>A0A1W1E703_9ZZZZ</name>
<dbReference type="GO" id="GO:0003677">
    <property type="term" value="F:DNA binding"/>
    <property type="evidence" value="ECO:0007669"/>
    <property type="project" value="InterPro"/>
</dbReference>
<dbReference type="InterPro" id="IPR052906">
    <property type="entry name" value="Type_IV_Methyl-Rstrct_Enzyme"/>
</dbReference>
<dbReference type="Pfam" id="PF04471">
    <property type="entry name" value="Mrr_cat"/>
    <property type="match status" value="1"/>
</dbReference>
<proteinExistence type="predicted"/>
<keyword evidence="1" id="KW-0472">Membrane</keyword>
<dbReference type="InterPro" id="IPR007560">
    <property type="entry name" value="Restrct_endonuc_IV_Mrr"/>
</dbReference>
<evidence type="ECO:0000259" key="2">
    <source>
        <dbReference type="Pfam" id="PF04471"/>
    </source>
</evidence>
<keyword evidence="1" id="KW-1133">Transmembrane helix</keyword>
<evidence type="ECO:0000256" key="1">
    <source>
        <dbReference type="SAM" id="Phobius"/>
    </source>
</evidence>
<gene>
    <name evidence="3" type="ORF">MNB_SV-4-1459</name>
</gene>
<feature type="transmembrane region" description="Helical" evidence="1">
    <location>
        <begin position="12"/>
        <end position="31"/>
    </location>
</feature>
<dbReference type="Gene3D" id="3.40.1350.10">
    <property type="match status" value="1"/>
</dbReference>
<dbReference type="EMBL" id="FPIB01000002">
    <property type="protein sequence ID" value="SFV89723.1"/>
    <property type="molecule type" value="Genomic_DNA"/>
</dbReference>
<evidence type="ECO:0000313" key="3">
    <source>
        <dbReference type="EMBL" id="SFV89723.1"/>
    </source>
</evidence>